<reference evidence="1" key="1">
    <citation type="submission" date="2023-08" db="EMBL/GenBank/DDBJ databases">
        <title>WGS of Aeromonas isolates.</title>
        <authorList>
            <person name="Lee H."/>
        </authorList>
    </citation>
    <scope>NUCLEOTIDE SEQUENCE</scope>
    <source>
        <strain evidence="1">SL22</strain>
    </source>
</reference>
<proteinExistence type="predicted"/>
<dbReference type="AlphaFoldDB" id="A0AAW7I0J8"/>
<gene>
    <name evidence="1" type="ORF">OB959_18205</name>
</gene>
<dbReference type="EMBL" id="JAOPLV010000010">
    <property type="protein sequence ID" value="MDM5141706.1"/>
    <property type="molecule type" value="Genomic_DNA"/>
</dbReference>
<name>A0AAW7I0J8_9GAMM</name>
<dbReference type="RefSeq" id="WP_232307745.1">
    <property type="nucleotide sequence ID" value="NZ_JAOPLV010000010.1"/>
</dbReference>
<sequence>MASNKMEFETRYGPLYVTRHAVERWVQRTGRSELDMLGALSRAWRPSKRQLRRIRQREAGWSPRRILECDHAYFILKNGSIVTVYDKHQTECEQELHHD</sequence>
<protein>
    <recommendedName>
        <fullName evidence="3">Phage protein</fullName>
    </recommendedName>
</protein>
<accession>A0AAW7I0J8</accession>
<comment type="caution">
    <text evidence="1">The sequence shown here is derived from an EMBL/GenBank/DDBJ whole genome shotgun (WGS) entry which is preliminary data.</text>
</comment>
<evidence type="ECO:0000313" key="2">
    <source>
        <dbReference type="Proteomes" id="UP001168216"/>
    </source>
</evidence>
<evidence type="ECO:0000313" key="1">
    <source>
        <dbReference type="EMBL" id="MDM5141706.1"/>
    </source>
</evidence>
<evidence type="ECO:0008006" key="3">
    <source>
        <dbReference type="Google" id="ProtNLM"/>
    </source>
</evidence>
<organism evidence="1 2">
    <name type="scientific">Aeromonas bestiarum</name>
    <dbReference type="NCBI Taxonomy" id="105751"/>
    <lineage>
        <taxon>Bacteria</taxon>
        <taxon>Pseudomonadati</taxon>
        <taxon>Pseudomonadota</taxon>
        <taxon>Gammaproteobacteria</taxon>
        <taxon>Aeromonadales</taxon>
        <taxon>Aeromonadaceae</taxon>
        <taxon>Aeromonas</taxon>
    </lineage>
</organism>
<dbReference type="Proteomes" id="UP001168216">
    <property type="component" value="Unassembled WGS sequence"/>
</dbReference>